<protein>
    <recommendedName>
        <fullName evidence="3">Chitooligosaccharide deacetylase</fullName>
    </recommendedName>
</protein>
<name>A0A2W7KQT1_9PROT</name>
<dbReference type="EMBL" id="QKYU01000001">
    <property type="protein sequence ID" value="PZW50940.1"/>
    <property type="molecule type" value="Genomic_DNA"/>
</dbReference>
<gene>
    <name evidence="1" type="ORF">C8P66_101155</name>
</gene>
<dbReference type="GO" id="GO:0005975">
    <property type="term" value="P:carbohydrate metabolic process"/>
    <property type="evidence" value="ECO:0007669"/>
    <property type="project" value="InterPro"/>
</dbReference>
<dbReference type="Proteomes" id="UP000249688">
    <property type="component" value="Unassembled WGS sequence"/>
</dbReference>
<dbReference type="AlphaFoldDB" id="A0A2W7KQT1"/>
<dbReference type="RefSeq" id="WP_111396465.1">
    <property type="nucleotide sequence ID" value="NZ_QKYU01000001.1"/>
</dbReference>
<dbReference type="InterPro" id="IPR011330">
    <property type="entry name" value="Glyco_hydro/deAcase_b/a-brl"/>
</dbReference>
<accession>A0A2W7KQT1</accession>
<dbReference type="OrthoDB" id="9787041at2"/>
<evidence type="ECO:0008006" key="3">
    <source>
        <dbReference type="Google" id="ProtNLM"/>
    </source>
</evidence>
<dbReference type="SUPFAM" id="SSF88713">
    <property type="entry name" value="Glycoside hydrolase/deacetylase"/>
    <property type="match status" value="1"/>
</dbReference>
<organism evidence="1 2">
    <name type="scientific">Humitalea rosea</name>
    <dbReference type="NCBI Taxonomy" id="990373"/>
    <lineage>
        <taxon>Bacteria</taxon>
        <taxon>Pseudomonadati</taxon>
        <taxon>Pseudomonadota</taxon>
        <taxon>Alphaproteobacteria</taxon>
        <taxon>Acetobacterales</taxon>
        <taxon>Roseomonadaceae</taxon>
        <taxon>Humitalea</taxon>
    </lineage>
</organism>
<evidence type="ECO:0000313" key="1">
    <source>
        <dbReference type="EMBL" id="PZW50940.1"/>
    </source>
</evidence>
<proteinExistence type="predicted"/>
<dbReference type="CDD" id="cd10979">
    <property type="entry name" value="CE4_PuuE_like"/>
    <property type="match status" value="1"/>
</dbReference>
<evidence type="ECO:0000313" key="2">
    <source>
        <dbReference type="Proteomes" id="UP000249688"/>
    </source>
</evidence>
<dbReference type="PANTHER" id="PTHR43123">
    <property type="entry name" value="POLYSACCHARIDE DEACETYLASE-RELATED"/>
    <property type="match status" value="1"/>
</dbReference>
<dbReference type="PANTHER" id="PTHR43123:SF4">
    <property type="entry name" value="POLYSACCHARIDE DEACETYLASE"/>
    <property type="match status" value="1"/>
</dbReference>
<keyword evidence="2" id="KW-1185">Reference proteome</keyword>
<reference evidence="1 2" key="1">
    <citation type="submission" date="2018-06" db="EMBL/GenBank/DDBJ databases">
        <title>Genomic Encyclopedia of Archaeal and Bacterial Type Strains, Phase II (KMG-II): from individual species to whole genera.</title>
        <authorList>
            <person name="Goeker M."/>
        </authorList>
    </citation>
    <scope>NUCLEOTIDE SEQUENCE [LARGE SCALE GENOMIC DNA]</scope>
    <source>
        <strain evidence="1 2">DSM 24525</strain>
    </source>
</reference>
<sequence length="297" mass="32423">MLKRHGRYDHHPWRGRPAYSWPGGARLAVYLGVNLEDFAFGEGLGAELAPGGPAPDVLNFAWRDYGNRVGAWRLVETLDELGLAATVLANSAMYDLAPSLIAAHRARGDEMAGHGRTNSERQSTLPPEAEAALIAEATARMAADDGIAPRGWLSPWIAESHATPDLLAAAGYRYTLNWCSDDAPIWHRTAHGPLLAIPYPQEVNDIPAIAVRRDGAEQFARMIVDDFDERLRQTRDGLPQVMGIALHPYIIGQPYRMRALRRALAHVAGHREEVWLCTAGQVFDHVAGLAPGLVPGA</sequence>
<comment type="caution">
    <text evidence="1">The sequence shown here is derived from an EMBL/GenBank/DDBJ whole genome shotgun (WGS) entry which is preliminary data.</text>
</comment>
<dbReference type="Gene3D" id="3.20.20.370">
    <property type="entry name" value="Glycoside hydrolase/deacetylase"/>
    <property type="match status" value="1"/>
</dbReference>